<feature type="signal peptide" evidence="1">
    <location>
        <begin position="1"/>
        <end position="24"/>
    </location>
</feature>
<dbReference type="SMART" id="SM00849">
    <property type="entry name" value="Lactamase_B"/>
    <property type="match status" value="1"/>
</dbReference>
<evidence type="ECO:0000256" key="1">
    <source>
        <dbReference type="SAM" id="SignalP"/>
    </source>
</evidence>
<keyword evidence="1" id="KW-0732">Signal</keyword>
<dbReference type="PANTHER" id="PTHR42951">
    <property type="entry name" value="METALLO-BETA-LACTAMASE DOMAIN-CONTAINING"/>
    <property type="match status" value="1"/>
</dbReference>
<dbReference type="Proteomes" id="UP000576209">
    <property type="component" value="Unassembled WGS sequence"/>
</dbReference>
<dbReference type="CDD" id="cd16282">
    <property type="entry name" value="metallo-hydrolase-like_MBL-fold"/>
    <property type="match status" value="1"/>
</dbReference>
<dbReference type="AlphaFoldDB" id="A0A840DZA3"/>
<evidence type="ECO:0000259" key="2">
    <source>
        <dbReference type="SMART" id="SM00849"/>
    </source>
</evidence>
<dbReference type="SUPFAM" id="SSF56281">
    <property type="entry name" value="Metallo-hydrolase/oxidoreductase"/>
    <property type="match status" value="1"/>
</dbReference>
<dbReference type="RefSeq" id="WP_183494574.1">
    <property type="nucleotide sequence ID" value="NZ_JACIFF010000002.1"/>
</dbReference>
<organism evidence="3 4">
    <name type="scientific">Neolewinella aquimaris</name>
    <dbReference type="NCBI Taxonomy" id="1835722"/>
    <lineage>
        <taxon>Bacteria</taxon>
        <taxon>Pseudomonadati</taxon>
        <taxon>Bacteroidota</taxon>
        <taxon>Saprospiria</taxon>
        <taxon>Saprospirales</taxon>
        <taxon>Lewinellaceae</taxon>
        <taxon>Neolewinella</taxon>
    </lineage>
</organism>
<gene>
    <name evidence="3" type="ORF">GGR28_000934</name>
</gene>
<reference evidence="3 4" key="1">
    <citation type="submission" date="2020-08" db="EMBL/GenBank/DDBJ databases">
        <title>Genomic Encyclopedia of Type Strains, Phase IV (KMG-IV): sequencing the most valuable type-strain genomes for metagenomic binning, comparative biology and taxonomic classification.</title>
        <authorList>
            <person name="Goeker M."/>
        </authorList>
    </citation>
    <scope>NUCLEOTIDE SEQUENCE [LARGE SCALE GENOMIC DNA]</scope>
    <source>
        <strain evidence="3 4">DSM 105137</strain>
    </source>
</reference>
<dbReference type="InterPro" id="IPR050855">
    <property type="entry name" value="NDM-1-like"/>
</dbReference>
<sequence>MYRRRFLRTSAALALAGPLLPVRGYSNLTGVYNTTEIRGNVGYYTNRGGTIAYYLPPGGAVGGVVVDSQFPEQARDFLEEAASEMASLDLLINTHHHGDHTGGNGVIAPLAKDYVAHQRTRENLEANEAKRTEGEAIPLPTTTFEKDWTTVLPNGKEVVTARHFGPAHTGGDAVIHFENANVAHMGDLVFNRRFPYIDPAAGGNMTNWIDVIAKVRKAYDRDTIFVFGHAAESYPVTGDRDDLRAFQGYLESLRKYVKKEKRSGTSLEALKAKTVTIPNAPEWRYGERLRDVNLEVMWTEV</sequence>
<keyword evidence="3" id="KW-0378">Hydrolase</keyword>
<evidence type="ECO:0000313" key="3">
    <source>
        <dbReference type="EMBL" id="MBB4078321.1"/>
    </source>
</evidence>
<dbReference type="Pfam" id="PF00753">
    <property type="entry name" value="Lactamase_B"/>
    <property type="match status" value="1"/>
</dbReference>
<dbReference type="EMBL" id="JACIFF010000002">
    <property type="protein sequence ID" value="MBB4078321.1"/>
    <property type="molecule type" value="Genomic_DNA"/>
</dbReference>
<proteinExistence type="predicted"/>
<comment type="caution">
    <text evidence="3">The sequence shown here is derived from an EMBL/GenBank/DDBJ whole genome shotgun (WGS) entry which is preliminary data.</text>
</comment>
<protein>
    <submittedName>
        <fullName evidence="3">Glyoxylase-like metal-dependent hydrolase (Beta-lactamase superfamily II)</fullName>
    </submittedName>
</protein>
<evidence type="ECO:0000313" key="4">
    <source>
        <dbReference type="Proteomes" id="UP000576209"/>
    </source>
</evidence>
<accession>A0A840DZA3</accession>
<dbReference type="Gene3D" id="3.60.15.10">
    <property type="entry name" value="Ribonuclease Z/Hydroxyacylglutathione hydrolase-like"/>
    <property type="match status" value="1"/>
</dbReference>
<name>A0A840DZA3_9BACT</name>
<dbReference type="InterPro" id="IPR001279">
    <property type="entry name" value="Metallo-B-lactamas"/>
</dbReference>
<feature type="chain" id="PRO_5032311662" evidence="1">
    <location>
        <begin position="25"/>
        <end position="301"/>
    </location>
</feature>
<dbReference type="InterPro" id="IPR036866">
    <property type="entry name" value="RibonucZ/Hydroxyglut_hydro"/>
</dbReference>
<keyword evidence="4" id="KW-1185">Reference proteome</keyword>
<dbReference type="PANTHER" id="PTHR42951:SF20">
    <property type="entry name" value="BETA LACTAMASE"/>
    <property type="match status" value="1"/>
</dbReference>
<feature type="domain" description="Metallo-beta-lactamase" evidence="2">
    <location>
        <begin position="49"/>
        <end position="229"/>
    </location>
</feature>
<dbReference type="GO" id="GO:0016787">
    <property type="term" value="F:hydrolase activity"/>
    <property type="evidence" value="ECO:0007669"/>
    <property type="project" value="UniProtKB-KW"/>
</dbReference>